<feature type="region of interest" description="Disordered" evidence="7">
    <location>
        <begin position="452"/>
        <end position="472"/>
    </location>
</feature>
<feature type="domain" description="WRKY" evidence="8">
    <location>
        <begin position="322"/>
        <end position="388"/>
    </location>
</feature>
<dbReference type="FunFam" id="2.20.25.80:FF:000002">
    <property type="entry name" value="probable WRKY transcription factor 31"/>
    <property type="match status" value="1"/>
</dbReference>
<evidence type="ECO:0000256" key="7">
    <source>
        <dbReference type="SAM" id="MobiDB-lite"/>
    </source>
</evidence>
<evidence type="ECO:0000256" key="1">
    <source>
        <dbReference type="ARBA" id="ARBA00004123"/>
    </source>
</evidence>
<dbReference type="SUPFAM" id="SSF118290">
    <property type="entry name" value="WRKY DNA-binding domain"/>
    <property type="match status" value="1"/>
</dbReference>
<dbReference type="InterPro" id="IPR003657">
    <property type="entry name" value="WRKY_dom"/>
</dbReference>
<sequence>MAKGSGLSIDSDPFGFFIHKPTVLNSFQVDYNKNNHLFHQIKIKQFNQFPNSMDTPPPPPPPTTIQFPVNLNRSSSPAPSDDKRKVVDEMDFFRNRKTSDQFKASDDKNKDFNDRMEIELKVNTGLNLLTTNTNSDQSMVLDDGLSTDADQDKKAKNELAVLEAEFKQMKAENRRLKQALNQVTGSYNALQMHILSLMQNRKAENIINSSEADIGHDHDHDERSRVVPRQFMDLGPASNNGGEADEPPSSSEERRSGSAGKINGHDHVGREDSPADRDQQSQGNWRQSKVPRTTSSADQSAKDNDQTEATMRKARVSVRARSEAPMIADGCQWRKYGQKMAKGNPCPRAYYRCTMAAGCPVRKQVQRCAEDQTILVTTYEGNHNHPLPPPAMAMASTTSSAARMLLSGSMSSADGIMNPNFLARTMLPCSSSMATISASAPFPTVTLDLTHSPNPLHLQKPPPPPPMSPWNPSSHQGLLPQIFGQALYNNQSKFSGLQVSNVAQDQSMVVPGGHVNGHQVQMQQLTQQGSMTDSVTAAIAADPNFTAALAAAISSIISGAHPSNLSNNAANLTASNNDNNNNNGSNGNATTSNSN</sequence>
<feature type="compositionally biased region" description="Polar residues" evidence="7">
    <location>
        <begin position="65"/>
        <end position="78"/>
    </location>
</feature>
<dbReference type="GO" id="GO:0005634">
    <property type="term" value="C:nucleus"/>
    <property type="evidence" value="ECO:0007669"/>
    <property type="project" value="UniProtKB-SubCell"/>
</dbReference>
<dbReference type="InterPro" id="IPR044810">
    <property type="entry name" value="WRKY_plant"/>
</dbReference>
<dbReference type="PANTHER" id="PTHR31429">
    <property type="entry name" value="WRKY TRANSCRIPTION FACTOR 36-RELATED"/>
    <property type="match status" value="1"/>
</dbReference>
<evidence type="ECO:0000256" key="6">
    <source>
        <dbReference type="SAM" id="Coils"/>
    </source>
</evidence>
<dbReference type="Gramene" id="FCD_00020380-RA">
    <property type="protein sequence ID" value="FCD_00020380-RA:cds"/>
    <property type="gene ID" value="FCD_00020380"/>
</dbReference>
<accession>A0AA88DVF8</accession>
<feature type="compositionally biased region" description="Polar residues" evidence="7">
    <location>
        <begin position="280"/>
        <end position="299"/>
    </location>
</feature>
<dbReference type="Pfam" id="PF03106">
    <property type="entry name" value="WRKY"/>
    <property type="match status" value="1"/>
</dbReference>
<keyword evidence="3" id="KW-0238">DNA-binding</keyword>
<keyword evidence="10" id="KW-1185">Reference proteome</keyword>
<feature type="region of interest" description="Disordered" evidence="7">
    <location>
        <begin position="232"/>
        <end position="322"/>
    </location>
</feature>
<evidence type="ECO:0000313" key="10">
    <source>
        <dbReference type="Proteomes" id="UP001187192"/>
    </source>
</evidence>
<evidence type="ECO:0000256" key="3">
    <source>
        <dbReference type="ARBA" id="ARBA00023125"/>
    </source>
</evidence>
<gene>
    <name evidence="9" type="ORF">TIFTF001_030872</name>
</gene>
<proteinExistence type="predicted"/>
<dbReference type="EMBL" id="BTGU01000117">
    <property type="protein sequence ID" value="GMN61786.1"/>
    <property type="molecule type" value="Genomic_DNA"/>
</dbReference>
<dbReference type="SMART" id="SM00774">
    <property type="entry name" value="WRKY"/>
    <property type="match status" value="1"/>
</dbReference>
<evidence type="ECO:0000259" key="8">
    <source>
        <dbReference type="PROSITE" id="PS50811"/>
    </source>
</evidence>
<protein>
    <recommendedName>
        <fullName evidence="8">WRKY domain-containing protein</fullName>
    </recommendedName>
</protein>
<dbReference type="Gene3D" id="2.20.25.80">
    <property type="entry name" value="WRKY domain"/>
    <property type="match status" value="1"/>
</dbReference>
<dbReference type="PROSITE" id="PS50811">
    <property type="entry name" value="WRKY"/>
    <property type="match status" value="1"/>
</dbReference>
<dbReference type="PANTHER" id="PTHR31429:SF50">
    <property type="entry name" value="WRKY DOMAIN-CONTAINING PROTEIN"/>
    <property type="match status" value="1"/>
</dbReference>
<feature type="compositionally biased region" description="Pro residues" evidence="7">
    <location>
        <begin position="460"/>
        <end position="469"/>
    </location>
</feature>
<feature type="region of interest" description="Disordered" evidence="7">
    <location>
        <begin position="50"/>
        <end position="87"/>
    </location>
</feature>
<feature type="region of interest" description="Disordered" evidence="7">
    <location>
        <begin position="568"/>
        <end position="595"/>
    </location>
</feature>
<dbReference type="GO" id="GO:0043565">
    <property type="term" value="F:sequence-specific DNA binding"/>
    <property type="evidence" value="ECO:0007669"/>
    <property type="project" value="InterPro"/>
</dbReference>
<keyword evidence="4" id="KW-0804">Transcription</keyword>
<feature type="compositionally biased region" description="Basic and acidic residues" evidence="7">
    <location>
        <begin position="263"/>
        <end position="279"/>
    </location>
</feature>
<evidence type="ECO:0000256" key="5">
    <source>
        <dbReference type="ARBA" id="ARBA00023242"/>
    </source>
</evidence>
<dbReference type="Proteomes" id="UP001187192">
    <property type="component" value="Unassembled WGS sequence"/>
</dbReference>
<dbReference type="GO" id="GO:0003700">
    <property type="term" value="F:DNA-binding transcription factor activity"/>
    <property type="evidence" value="ECO:0007669"/>
    <property type="project" value="InterPro"/>
</dbReference>
<evidence type="ECO:0000256" key="2">
    <source>
        <dbReference type="ARBA" id="ARBA00023015"/>
    </source>
</evidence>
<keyword evidence="6" id="KW-0175">Coiled coil</keyword>
<evidence type="ECO:0000313" key="9">
    <source>
        <dbReference type="EMBL" id="GMN61786.1"/>
    </source>
</evidence>
<dbReference type="InterPro" id="IPR036576">
    <property type="entry name" value="WRKY_dom_sf"/>
</dbReference>
<name>A0AA88DVF8_FICCA</name>
<evidence type="ECO:0000256" key="4">
    <source>
        <dbReference type="ARBA" id="ARBA00023163"/>
    </source>
</evidence>
<keyword evidence="2" id="KW-0805">Transcription regulation</keyword>
<comment type="caution">
    <text evidence="9">The sequence shown here is derived from an EMBL/GenBank/DDBJ whole genome shotgun (WGS) entry which is preliminary data.</text>
</comment>
<organism evidence="9 10">
    <name type="scientific">Ficus carica</name>
    <name type="common">Common fig</name>
    <dbReference type="NCBI Taxonomy" id="3494"/>
    <lineage>
        <taxon>Eukaryota</taxon>
        <taxon>Viridiplantae</taxon>
        <taxon>Streptophyta</taxon>
        <taxon>Embryophyta</taxon>
        <taxon>Tracheophyta</taxon>
        <taxon>Spermatophyta</taxon>
        <taxon>Magnoliopsida</taxon>
        <taxon>eudicotyledons</taxon>
        <taxon>Gunneridae</taxon>
        <taxon>Pentapetalae</taxon>
        <taxon>rosids</taxon>
        <taxon>fabids</taxon>
        <taxon>Rosales</taxon>
        <taxon>Moraceae</taxon>
        <taxon>Ficeae</taxon>
        <taxon>Ficus</taxon>
    </lineage>
</organism>
<comment type="subcellular location">
    <subcellularLocation>
        <location evidence="1">Nucleus</location>
    </subcellularLocation>
</comment>
<dbReference type="AlphaFoldDB" id="A0AA88DVF8"/>
<reference evidence="9" key="1">
    <citation type="submission" date="2023-07" db="EMBL/GenBank/DDBJ databases">
        <title>draft genome sequence of fig (Ficus carica).</title>
        <authorList>
            <person name="Takahashi T."/>
            <person name="Nishimura K."/>
        </authorList>
    </citation>
    <scope>NUCLEOTIDE SEQUENCE</scope>
</reference>
<feature type="coiled-coil region" evidence="6">
    <location>
        <begin position="152"/>
        <end position="186"/>
    </location>
</feature>
<keyword evidence="5" id="KW-0539">Nucleus</keyword>